<evidence type="ECO:0000256" key="5">
    <source>
        <dbReference type="ARBA" id="ARBA00023004"/>
    </source>
</evidence>
<evidence type="ECO:0000313" key="12">
    <source>
        <dbReference type="Proteomes" id="UP001374584"/>
    </source>
</evidence>
<proteinExistence type="inferred from homology"/>
<dbReference type="PROSITE" id="PS51471">
    <property type="entry name" value="FE2OG_OXY"/>
    <property type="match status" value="1"/>
</dbReference>
<organism evidence="11 12">
    <name type="scientific">Phaseolus coccineus</name>
    <name type="common">Scarlet runner bean</name>
    <name type="synonym">Phaseolus multiflorus</name>
    <dbReference type="NCBI Taxonomy" id="3886"/>
    <lineage>
        <taxon>Eukaryota</taxon>
        <taxon>Viridiplantae</taxon>
        <taxon>Streptophyta</taxon>
        <taxon>Embryophyta</taxon>
        <taxon>Tracheophyta</taxon>
        <taxon>Spermatophyta</taxon>
        <taxon>Magnoliopsida</taxon>
        <taxon>eudicotyledons</taxon>
        <taxon>Gunneridae</taxon>
        <taxon>Pentapetalae</taxon>
        <taxon>rosids</taxon>
        <taxon>fabids</taxon>
        <taxon>Fabales</taxon>
        <taxon>Fabaceae</taxon>
        <taxon>Papilionoideae</taxon>
        <taxon>50 kb inversion clade</taxon>
        <taxon>NPAAA clade</taxon>
        <taxon>indigoferoid/millettioid clade</taxon>
        <taxon>Phaseoleae</taxon>
        <taxon>Phaseolus</taxon>
    </lineage>
</organism>
<dbReference type="PANTHER" id="PTHR47990">
    <property type="entry name" value="2-OXOGLUTARATE (2OG) AND FE(II)-DEPENDENT OXYGENASE SUPERFAMILY PROTEIN-RELATED"/>
    <property type="match status" value="1"/>
</dbReference>
<reference evidence="11 12" key="1">
    <citation type="submission" date="2024-01" db="EMBL/GenBank/DDBJ databases">
        <title>The genomes of 5 underutilized Papilionoideae crops provide insights into root nodulation and disease resistanc.</title>
        <authorList>
            <person name="Jiang F."/>
        </authorList>
    </citation>
    <scope>NUCLEOTIDE SEQUENCE [LARGE SCALE GENOMIC DNA]</scope>
    <source>
        <strain evidence="11">JINMINGXINNONG_FW02</strain>
        <tissue evidence="11">Leaves</tissue>
    </source>
</reference>
<dbReference type="Pfam" id="PF14226">
    <property type="entry name" value="DIOX_N"/>
    <property type="match status" value="1"/>
</dbReference>
<feature type="domain" description="Fe2OG dioxygenase" evidence="10">
    <location>
        <begin position="269"/>
        <end position="371"/>
    </location>
</feature>
<keyword evidence="12" id="KW-1185">Reference proteome</keyword>
<comment type="cofactor">
    <cofactor evidence="1">
        <name>L-ascorbate</name>
        <dbReference type="ChEBI" id="CHEBI:38290"/>
    </cofactor>
</comment>
<keyword evidence="5 9" id="KW-0408">Iron</keyword>
<protein>
    <recommendedName>
        <fullName evidence="10">Fe2OG dioxygenase domain-containing protein</fullName>
    </recommendedName>
</protein>
<comment type="caution">
    <text evidence="11">The sequence shown here is derived from an EMBL/GenBank/DDBJ whole genome shotgun (WGS) entry which is preliminary data.</text>
</comment>
<dbReference type="InterPro" id="IPR026992">
    <property type="entry name" value="DIOX_N"/>
</dbReference>
<dbReference type="PRINTS" id="PR00682">
    <property type="entry name" value="IPNSYNTHASE"/>
</dbReference>
<evidence type="ECO:0000256" key="6">
    <source>
        <dbReference type="ARBA" id="ARBA00037909"/>
    </source>
</evidence>
<dbReference type="Gene3D" id="2.60.120.330">
    <property type="entry name" value="B-lactam Antibiotic, Isopenicillin N Synthase, Chain"/>
    <property type="match status" value="1"/>
</dbReference>
<dbReference type="InterPro" id="IPR044861">
    <property type="entry name" value="IPNS-like_FE2OG_OXY"/>
</dbReference>
<evidence type="ECO:0000256" key="8">
    <source>
        <dbReference type="ARBA" id="ARBA00050508"/>
    </source>
</evidence>
<gene>
    <name evidence="11" type="ORF">VNO80_18694</name>
</gene>
<dbReference type="Proteomes" id="UP001374584">
    <property type="component" value="Unassembled WGS sequence"/>
</dbReference>
<keyword evidence="3 9" id="KW-0479">Metal-binding</keyword>
<dbReference type="GO" id="GO:0046872">
    <property type="term" value="F:metal ion binding"/>
    <property type="evidence" value="ECO:0007669"/>
    <property type="project" value="UniProtKB-KW"/>
</dbReference>
<dbReference type="InterPro" id="IPR050231">
    <property type="entry name" value="Iron_ascorbate_oxido_reductase"/>
</dbReference>
<comment type="pathway">
    <text evidence="2">Hormone biosynthesis.</text>
</comment>
<evidence type="ECO:0000256" key="7">
    <source>
        <dbReference type="ARBA" id="ARBA00043997"/>
    </source>
</evidence>
<evidence type="ECO:0000256" key="3">
    <source>
        <dbReference type="ARBA" id="ARBA00022723"/>
    </source>
</evidence>
<dbReference type="Pfam" id="PF03171">
    <property type="entry name" value="2OG-FeII_Oxy"/>
    <property type="match status" value="1"/>
</dbReference>
<evidence type="ECO:0000256" key="4">
    <source>
        <dbReference type="ARBA" id="ARBA00023002"/>
    </source>
</evidence>
<keyword evidence="4 9" id="KW-0560">Oxidoreductase</keyword>
<sequence length="429" mass="48826">MLFKDSVSLIPKCFLVGDSLFRLSLCISTTPYALHKTRCPVFPSLSSLLDIHQVFVVKFLESFFVSFINFCLGEMDLSLLGSEVDALPHLSTNFIWPKEYLVDVQGQLQVPVVNLDGFLREDEEATQYAAKLIREVCSNHGFFQVINHGVDSRLIREAHNQIDNFFKLPIRRKLSVPKTLASMWGYSGAHAHRFSSKLPWKETLSFPYHDNTLEHVVTNYFKSNIGEDFEQAGVIFQKYCDGMKQLGLKLMELLAISLGVDRLHYRELFSDGCSIMRCNNYPSCHQPSLTLGTGPHCDPTSITILHQDLVGGLHVFADNKWKMVQPRLDALVVNIGDTFTALSNGRYKSCLHRAVVNKYKERKSLAFFLCPKEDKVLRAPDSVVGMDGTKQYPDFTWSDLLHFTQKHYRADQATLPNFINWLLSSKTTN</sequence>
<dbReference type="GO" id="GO:0045544">
    <property type="term" value="F:gibberellin 20-oxidase activity"/>
    <property type="evidence" value="ECO:0007669"/>
    <property type="project" value="UniProtKB-ARBA"/>
</dbReference>
<evidence type="ECO:0000256" key="1">
    <source>
        <dbReference type="ARBA" id="ARBA00001961"/>
    </source>
</evidence>
<comment type="similarity">
    <text evidence="7">Belongs to the iron/ascorbate-dependent oxidoreductase family. GA20OX subfamily.</text>
</comment>
<evidence type="ECO:0000256" key="9">
    <source>
        <dbReference type="RuleBase" id="RU003682"/>
    </source>
</evidence>
<dbReference type="AlphaFoldDB" id="A0AAN9R425"/>
<dbReference type="EMBL" id="JAYMYR010000007">
    <property type="protein sequence ID" value="KAK7353253.1"/>
    <property type="molecule type" value="Genomic_DNA"/>
</dbReference>
<dbReference type="SUPFAM" id="SSF51197">
    <property type="entry name" value="Clavaminate synthase-like"/>
    <property type="match status" value="1"/>
</dbReference>
<evidence type="ECO:0000313" key="11">
    <source>
        <dbReference type="EMBL" id="KAK7353253.1"/>
    </source>
</evidence>
<dbReference type="InterPro" id="IPR005123">
    <property type="entry name" value="Oxoglu/Fe-dep_dioxygenase_dom"/>
</dbReference>
<name>A0AAN9R425_PHACN</name>
<evidence type="ECO:0000259" key="10">
    <source>
        <dbReference type="PROSITE" id="PS51471"/>
    </source>
</evidence>
<dbReference type="InterPro" id="IPR027443">
    <property type="entry name" value="IPNS-like_sf"/>
</dbReference>
<dbReference type="FunFam" id="2.60.120.330:FF:000003">
    <property type="entry name" value="Gibberellin 20 oxidase 2"/>
    <property type="match status" value="1"/>
</dbReference>
<comment type="catalytic activity">
    <reaction evidence="8">
        <text>gibberellin A12 + 2 2-oxoglutarate + 3 O2 + H(+) = gibberellin A9 + 2 succinate + 3 CO2 + 2 H2O</text>
        <dbReference type="Rhea" id="RHEA:60772"/>
        <dbReference type="ChEBI" id="CHEBI:15377"/>
        <dbReference type="ChEBI" id="CHEBI:15378"/>
        <dbReference type="ChEBI" id="CHEBI:15379"/>
        <dbReference type="ChEBI" id="CHEBI:16526"/>
        <dbReference type="ChEBI" id="CHEBI:16810"/>
        <dbReference type="ChEBI" id="CHEBI:30031"/>
        <dbReference type="ChEBI" id="CHEBI:58627"/>
        <dbReference type="ChEBI" id="CHEBI:73255"/>
    </reaction>
    <physiologicalReaction direction="left-to-right" evidence="8">
        <dbReference type="Rhea" id="RHEA:60773"/>
    </physiologicalReaction>
</comment>
<accession>A0AAN9R425</accession>
<evidence type="ECO:0000256" key="2">
    <source>
        <dbReference type="ARBA" id="ARBA00004972"/>
    </source>
</evidence>
<dbReference type="GO" id="GO:0009686">
    <property type="term" value="P:gibberellin biosynthetic process"/>
    <property type="evidence" value="ECO:0007669"/>
    <property type="project" value="UniProtKB-ARBA"/>
</dbReference>
<comment type="pathway">
    <text evidence="6">Plant hormone biosynthesis; gibberellin biosynthesis.</text>
</comment>